<dbReference type="SUPFAM" id="SSF46689">
    <property type="entry name" value="Homeodomain-like"/>
    <property type="match status" value="1"/>
</dbReference>
<dbReference type="KEGG" id="ngf:FRF71_08860"/>
<dbReference type="GO" id="GO:0003700">
    <property type="term" value="F:DNA-binding transcription factor activity"/>
    <property type="evidence" value="ECO:0007669"/>
    <property type="project" value="TreeGrafter"/>
</dbReference>
<name>A0A5B8S4X7_9SPHN</name>
<reference evidence="4 5" key="1">
    <citation type="journal article" date="2013" name="J. Microbiol. Biotechnol.">
        <title>Novosphingobium ginsenosidimutans sp. nov., with the ability to convert ginsenoside.</title>
        <authorList>
            <person name="Kim J.K."/>
            <person name="He D."/>
            <person name="Liu Q.M."/>
            <person name="Park H.Y."/>
            <person name="Jung M.S."/>
            <person name="Yoon M.H."/>
            <person name="Kim S.C."/>
            <person name="Im W.T."/>
        </authorList>
    </citation>
    <scope>NUCLEOTIDE SEQUENCE [LARGE SCALE GENOMIC DNA]</scope>
    <source>
        <strain evidence="4 5">FW-6</strain>
    </source>
</reference>
<dbReference type="PANTHER" id="PTHR30055:SF187">
    <property type="entry name" value="TRANSCRIPTIONAL REGULATORY PROTEIN"/>
    <property type="match status" value="1"/>
</dbReference>
<evidence type="ECO:0000256" key="1">
    <source>
        <dbReference type="ARBA" id="ARBA00023125"/>
    </source>
</evidence>
<dbReference type="EMBL" id="CP042345">
    <property type="protein sequence ID" value="QEA16234.1"/>
    <property type="molecule type" value="Genomic_DNA"/>
</dbReference>
<dbReference type="PRINTS" id="PR00455">
    <property type="entry name" value="HTHTETR"/>
</dbReference>
<feature type="domain" description="HTH tetR-type" evidence="3">
    <location>
        <begin position="19"/>
        <end position="79"/>
    </location>
</feature>
<protein>
    <submittedName>
        <fullName evidence="4">TetR/AcrR family transcriptional regulator</fullName>
    </submittedName>
</protein>
<dbReference type="InterPro" id="IPR036271">
    <property type="entry name" value="Tet_transcr_reg_TetR-rel_C_sf"/>
</dbReference>
<dbReference type="PANTHER" id="PTHR30055">
    <property type="entry name" value="HTH-TYPE TRANSCRIPTIONAL REGULATOR RUTR"/>
    <property type="match status" value="1"/>
</dbReference>
<dbReference type="InterPro" id="IPR009057">
    <property type="entry name" value="Homeodomain-like_sf"/>
</dbReference>
<dbReference type="PROSITE" id="PS50977">
    <property type="entry name" value="HTH_TETR_2"/>
    <property type="match status" value="1"/>
</dbReference>
<evidence type="ECO:0000259" key="3">
    <source>
        <dbReference type="PROSITE" id="PS50977"/>
    </source>
</evidence>
<organism evidence="4 5">
    <name type="scientific">Novosphingobium ginsenosidimutans</name>
    <dbReference type="NCBI Taxonomy" id="1176536"/>
    <lineage>
        <taxon>Bacteria</taxon>
        <taxon>Pseudomonadati</taxon>
        <taxon>Pseudomonadota</taxon>
        <taxon>Alphaproteobacteria</taxon>
        <taxon>Sphingomonadales</taxon>
        <taxon>Sphingomonadaceae</taxon>
        <taxon>Novosphingobium</taxon>
    </lineage>
</organism>
<accession>A0A5B8S4X7</accession>
<dbReference type="GO" id="GO:0000976">
    <property type="term" value="F:transcription cis-regulatory region binding"/>
    <property type="evidence" value="ECO:0007669"/>
    <property type="project" value="TreeGrafter"/>
</dbReference>
<dbReference type="OrthoDB" id="9795242at2"/>
<dbReference type="Proteomes" id="UP000321172">
    <property type="component" value="Chromosome"/>
</dbReference>
<feature type="DNA-binding region" description="H-T-H motif" evidence="2">
    <location>
        <begin position="42"/>
        <end position="61"/>
    </location>
</feature>
<dbReference type="Gene3D" id="1.10.357.10">
    <property type="entry name" value="Tetracycline Repressor, domain 2"/>
    <property type="match status" value="1"/>
</dbReference>
<sequence length="208" mass="22764">MHNHPNYCRPLGVKQSRSIDTRNRIVAAAQDLFLAKGFDGTSVAEVCRAAGVSNGALFHQFPTKEALGFAVYSHVRRDFWNRVMAAMMAPEDPLDGIEAAVRAAFAFQLEEPGAAAFMFDASGSKWIEQFAQQSQDVHDIVSGRGQAWAAPHIAAGRLPPVPPDVFVALASGAPQWIGRMSRIGMNAHPLEVIAEQMPYYVRRAFTPE</sequence>
<keyword evidence="1 2" id="KW-0238">DNA-binding</keyword>
<dbReference type="InterPro" id="IPR050109">
    <property type="entry name" value="HTH-type_TetR-like_transc_reg"/>
</dbReference>
<evidence type="ECO:0000256" key="2">
    <source>
        <dbReference type="PROSITE-ProRule" id="PRU00335"/>
    </source>
</evidence>
<dbReference type="SUPFAM" id="SSF48498">
    <property type="entry name" value="Tetracyclin repressor-like, C-terminal domain"/>
    <property type="match status" value="1"/>
</dbReference>
<dbReference type="Pfam" id="PF00440">
    <property type="entry name" value="TetR_N"/>
    <property type="match status" value="1"/>
</dbReference>
<keyword evidence="5" id="KW-1185">Reference proteome</keyword>
<evidence type="ECO:0000313" key="4">
    <source>
        <dbReference type="EMBL" id="QEA16234.1"/>
    </source>
</evidence>
<gene>
    <name evidence="4" type="ORF">FRF71_08860</name>
</gene>
<dbReference type="InterPro" id="IPR001647">
    <property type="entry name" value="HTH_TetR"/>
</dbReference>
<evidence type="ECO:0000313" key="5">
    <source>
        <dbReference type="Proteomes" id="UP000321172"/>
    </source>
</evidence>
<dbReference type="AlphaFoldDB" id="A0A5B8S4X7"/>
<proteinExistence type="predicted"/>